<proteinExistence type="predicted"/>
<dbReference type="AlphaFoldDB" id="E6QGF6"/>
<reference evidence="1" key="1">
    <citation type="submission" date="2009-10" db="EMBL/GenBank/DDBJ databases">
        <title>Diversity of trophic interactions inside an arsenic-rich microbial ecosystem.</title>
        <authorList>
            <person name="Bertin P.N."/>
            <person name="Heinrich-Salmeron A."/>
            <person name="Pelletier E."/>
            <person name="Goulhen-Chollet F."/>
            <person name="Arsene-Ploetze F."/>
            <person name="Gallien S."/>
            <person name="Calteau A."/>
            <person name="Vallenet D."/>
            <person name="Casiot C."/>
            <person name="Chane-Woon-Ming B."/>
            <person name="Giloteaux L."/>
            <person name="Barakat M."/>
            <person name="Bonnefoy V."/>
            <person name="Bruneel O."/>
            <person name="Chandler M."/>
            <person name="Cleiss J."/>
            <person name="Duran R."/>
            <person name="Elbaz-Poulichet F."/>
            <person name="Fonknechten N."/>
            <person name="Lauga B."/>
            <person name="Mornico D."/>
            <person name="Ortet P."/>
            <person name="Schaeffer C."/>
            <person name="Siguier P."/>
            <person name="Alexander Thil Smith A."/>
            <person name="Van Dorsselaer A."/>
            <person name="Weissenbach J."/>
            <person name="Medigue C."/>
            <person name="Le Paslier D."/>
        </authorList>
    </citation>
    <scope>NUCLEOTIDE SEQUENCE</scope>
</reference>
<gene>
    <name evidence="1" type="ORF">CARN5_0178</name>
</gene>
<comment type="caution">
    <text evidence="1">The sequence shown here is derived from an EMBL/GenBank/DDBJ whole genome shotgun (WGS) entry which is preliminary data.</text>
</comment>
<dbReference type="EMBL" id="CABP01000169">
    <property type="protein sequence ID" value="CBI06314.1"/>
    <property type="molecule type" value="Genomic_DNA"/>
</dbReference>
<sequence length="115" mass="12279">MNSARLKGDHASNPDLYAAELRHDRIIALILSFSKSDCLPPSCTFLGIHGKIMGAGAEAGESHHLLTLPTNATALWTAFVQKWGNQPGCGPVWTRSVVWARAVDFVGKGIAVPDA</sequence>
<accession>E6QGF6</accession>
<protein>
    <submittedName>
        <fullName evidence="1">Uncharacterized protein</fullName>
    </submittedName>
</protein>
<organism evidence="1">
    <name type="scientific">mine drainage metagenome</name>
    <dbReference type="NCBI Taxonomy" id="410659"/>
    <lineage>
        <taxon>unclassified sequences</taxon>
        <taxon>metagenomes</taxon>
        <taxon>ecological metagenomes</taxon>
    </lineage>
</organism>
<evidence type="ECO:0000313" key="1">
    <source>
        <dbReference type="EMBL" id="CBI06314.1"/>
    </source>
</evidence>
<name>E6QGF6_9ZZZZ</name>